<dbReference type="EMBL" id="CP050804">
    <property type="protein sequence ID" value="QJC22080.1"/>
    <property type="molecule type" value="Genomic_DNA"/>
</dbReference>
<protein>
    <submittedName>
        <fullName evidence="2">Uncharacterized protein</fullName>
    </submittedName>
</protein>
<dbReference type="AlphaFoldDB" id="A0A6H2ELY0"/>
<evidence type="ECO:0000256" key="1">
    <source>
        <dbReference type="SAM" id="Phobius"/>
    </source>
</evidence>
<keyword evidence="1" id="KW-1133">Transmembrane helix</keyword>
<dbReference type="KEGG" id="arca:HC352_05890"/>
<feature type="transmembrane region" description="Helical" evidence="1">
    <location>
        <begin position="20"/>
        <end position="42"/>
    </location>
</feature>
<sequence>MSQPHISIWGYTKRKRLPALVIALPLGLLVGTVVGIISAYLRSDTDHVWLYAAIFSAMTGFLFTGLIWVLIVDRTTIAGAIAKPEASVENTWHARAVSAGFFTMLIGSGWGSAIAAFYHQNAISICFVIFFILGVCAYVISYVINRKRTLQ</sequence>
<keyword evidence="3" id="KW-1185">Reference proteome</keyword>
<keyword evidence="1" id="KW-0812">Transmembrane</keyword>
<dbReference type="RefSeq" id="WP_168918014.1">
    <property type="nucleotide sequence ID" value="NZ_CP050804.1"/>
</dbReference>
<feature type="transmembrane region" description="Helical" evidence="1">
    <location>
        <begin position="122"/>
        <end position="144"/>
    </location>
</feature>
<evidence type="ECO:0000313" key="3">
    <source>
        <dbReference type="Proteomes" id="UP000502298"/>
    </source>
</evidence>
<name>A0A6H2ELY0_9ACTO</name>
<proteinExistence type="predicted"/>
<reference evidence="2 3" key="1">
    <citation type="submission" date="2020-03" db="EMBL/GenBank/DDBJ databases">
        <title>Complete genome of Arcanobacterium buesumensis sp. nov. strain 2701.</title>
        <authorList>
            <person name="Borowiak M."/>
            <person name="Alssahen M."/>
            <person name="Laemmler C."/>
            <person name="Malorny B."/>
            <person name="Hassan A."/>
            <person name="Prenger-Berninghoff E."/>
            <person name="Ploetz M."/>
            <person name="Abdulmawjood A."/>
        </authorList>
    </citation>
    <scope>NUCLEOTIDE SEQUENCE [LARGE SCALE GENOMIC DNA]</scope>
    <source>
        <strain evidence="2 3">2701</strain>
    </source>
</reference>
<evidence type="ECO:0000313" key="2">
    <source>
        <dbReference type="EMBL" id="QJC22080.1"/>
    </source>
</evidence>
<feature type="transmembrane region" description="Helical" evidence="1">
    <location>
        <begin position="48"/>
        <end position="71"/>
    </location>
</feature>
<feature type="transmembrane region" description="Helical" evidence="1">
    <location>
        <begin position="92"/>
        <end position="116"/>
    </location>
</feature>
<accession>A0A6H2ELY0</accession>
<organism evidence="2 3">
    <name type="scientific">Arcanobacterium buesumense</name>
    <dbReference type="NCBI Taxonomy" id="2722751"/>
    <lineage>
        <taxon>Bacteria</taxon>
        <taxon>Bacillati</taxon>
        <taxon>Actinomycetota</taxon>
        <taxon>Actinomycetes</taxon>
        <taxon>Actinomycetales</taxon>
        <taxon>Actinomycetaceae</taxon>
        <taxon>Arcanobacterium</taxon>
    </lineage>
</organism>
<keyword evidence="1" id="KW-0472">Membrane</keyword>
<gene>
    <name evidence="2" type="ORF">HC352_05890</name>
</gene>
<dbReference type="Proteomes" id="UP000502298">
    <property type="component" value="Chromosome"/>
</dbReference>